<organism evidence="2 3">
    <name type="scientific">Moorena producens 3L</name>
    <dbReference type="NCBI Taxonomy" id="489825"/>
    <lineage>
        <taxon>Bacteria</taxon>
        <taxon>Bacillati</taxon>
        <taxon>Cyanobacteriota</taxon>
        <taxon>Cyanophyceae</taxon>
        <taxon>Coleofasciculales</taxon>
        <taxon>Coleofasciculaceae</taxon>
        <taxon>Moorena</taxon>
    </lineage>
</organism>
<evidence type="ECO:0000313" key="2">
    <source>
        <dbReference type="EMBL" id="EGJ32493.1"/>
    </source>
</evidence>
<evidence type="ECO:0000313" key="3">
    <source>
        <dbReference type="Proteomes" id="UP000003959"/>
    </source>
</evidence>
<dbReference type="Proteomes" id="UP000003959">
    <property type="component" value="Unassembled WGS sequence"/>
</dbReference>
<gene>
    <name evidence="2" type="ORF">LYNGBM3L_17160</name>
</gene>
<sequence>MRPKGDLLALGGAHRGGLWEFCSPQASNPSLGGLGGQNHTQNQQRQGDQPNINKLTQDD</sequence>
<name>F4XSB4_9CYAN</name>
<proteinExistence type="predicted"/>
<dbReference type="AlphaFoldDB" id="F4XSB4"/>
<dbReference type="EMBL" id="GL890920">
    <property type="protein sequence ID" value="EGJ32493.1"/>
    <property type="molecule type" value="Genomic_DNA"/>
</dbReference>
<feature type="region of interest" description="Disordered" evidence="1">
    <location>
        <begin position="21"/>
        <end position="59"/>
    </location>
</feature>
<protein>
    <submittedName>
        <fullName evidence="2">Uncharacterized protein</fullName>
    </submittedName>
</protein>
<keyword evidence="3" id="KW-1185">Reference proteome</keyword>
<dbReference type="HOGENOM" id="CLU_2955518_0_0_3"/>
<evidence type="ECO:0000256" key="1">
    <source>
        <dbReference type="SAM" id="MobiDB-lite"/>
    </source>
</evidence>
<accession>F4XSB4</accession>
<feature type="compositionally biased region" description="Polar residues" evidence="1">
    <location>
        <begin position="37"/>
        <end position="59"/>
    </location>
</feature>
<reference evidence="3" key="1">
    <citation type="journal article" date="2011" name="Proc. Natl. Acad. Sci. U.S.A.">
        <title>Genomic insights into the physiology and ecology of the marine filamentous cyanobacterium Lyngbya majuscula.</title>
        <authorList>
            <person name="Jones A.C."/>
            <person name="Monroe E.A."/>
            <person name="Podell S."/>
            <person name="Hess W.R."/>
            <person name="Klages S."/>
            <person name="Esquenazi E."/>
            <person name="Niessen S."/>
            <person name="Hoover H."/>
            <person name="Rothmann M."/>
            <person name="Lasken R.S."/>
            <person name="Yates J.R.III."/>
            <person name="Reinhardt R."/>
            <person name="Kube M."/>
            <person name="Burkart M.D."/>
            <person name="Allen E.E."/>
            <person name="Dorrestein P.C."/>
            <person name="Gerwick W.H."/>
            <person name="Gerwick L."/>
        </authorList>
    </citation>
    <scope>NUCLEOTIDE SEQUENCE [LARGE SCALE GENOMIC DNA]</scope>
    <source>
        <strain evidence="3">3L</strain>
    </source>
</reference>